<comment type="subcellular location">
    <subcellularLocation>
        <location evidence="1 9">Cytoplasm</location>
    </subcellularLocation>
    <subcellularLocation>
        <location evidence="9">Nucleus</location>
    </subcellularLocation>
    <text evidence="9">Shuttles between the nucleus and the cytoplasm.</text>
</comment>
<comment type="similarity">
    <text evidence="2 9">Belongs to the exportin family.</text>
</comment>
<keyword evidence="5 9" id="KW-0963">Cytoplasm</keyword>
<reference evidence="13" key="1">
    <citation type="journal article" date="2014" name="Proc. Natl. Acad. Sci. U.S.A.">
        <title>Extensive sampling of basidiomycete genomes demonstrates inadequacy of the white-rot/brown-rot paradigm for wood decay fungi.</title>
        <authorList>
            <person name="Riley R."/>
            <person name="Salamov A.A."/>
            <person name="Brown D.W."/>
            <person name="Nagy L.G."/>
            <person name="Floudas D."/>
            <person name="Held B.W."/>
            <person name="Levasseur A."/>
            <person name="Lombard V."/>
            <person name="Morin E."/>
            <person name="Otillar R."/>
            <person name="Lindquist E.A."/>
            <person name="Sun H."/>
            <person name="LaButti K.M."/>
            <person name="Schmutz J."/>
            <person name="Jabbour D."/>
            <person name="Luo H."/>
            <person name="Baker S.E."/>
            <person name="Pisabarro A.G."/>
            <person name="Walton J.D."/>
            <person name="Blanchette R.A."/>
            <person name="Henrissat B."/>
            <person name="Martin F."/>
            <person name="Cullen D."/>
            <person name="Hibbett D.S."/>
            <person name="Grigoriev I.V."/>
        </authorList>
    </citation>
    <scope>NUCLEOTIDE SEQUENCE [LARGE SCALE GENOMIC DNA]</scope>
    <source>
        <strain evidence="13">MUCL 33604</strain>
    </source>
</reference>
<dbReference type="GO" id="GO:0031267">
    <property type="term" value="F:small GTPase binding"/>
    <property type="evidence" value="ECO:0007669"/>
    <property type="project" value="InterPro"/>
</dbReference>
<dbReference type="AlphaFoldDB" id="A0A067Q6Z8"/>
<dbReference type="InterPro" id="IPR013598">
    <property type="entry name" value="Exportin-1/Importin-b-like"/>
</dbReference>
<keyword evidence="4 9" id="KW-0813">Transport</keyword>
<evidence type="ECO:0000256" key="5">
    <source>
        <dbReference type="ARBA" id="ARBA00022490"/>
    </source>
</evidence>
<dbReference type="FunCoup" id="A0A067Q6Z8">
    <property type="interactions" value="747"/>
</dbReference>
<dbReference type="HOGENOM" id="CLU_004414_0_1_1"/>
<organism evidence="12 13">
    <name type="scientific">Jaapia argillacea MUCL 33604</name>
    <dbReference type="NCBI Taxonomy" id="933084"/>
    <lineage>
        <taxon>Eukaryota</taxon>
        <taxon>Fungi</taxon>
        <taxon>Dikarya</taxon>
        <taxon>Basidiomycota</taxon>
        <taxon>Agaricomycotina</taxon>
        <taxon>Agaricomycetes</taxon>
        <taxon>Agaricomycetidae</taxon>
        <taxon>Jaapiales</taxon>
        <taxon>Jaapiaceae</taxon>
        <taxon>Jaapia</taxon>
    </lineage>
</organism>
<evidence type="ECO:0000256" key="4">
    <source>
        <dbReference type="ARBA" id="ARBA00022448"/>
    </source>
</evidence>
<evidence type="ECO:0000313" key="12">
    <source>
        <dbReference type="EMBL" id="KDQ59267.1"/>
    </source>
</evidence>
<sequence>MDHELNQIVQAILIASDHTQASLHQQALEYLSTVQQNASNTWRQALALFVDGTPDGTRKYPPQVRFFALRVLDDFLDNRFEPLDDECFQTLQQSFVSYIQSEYLYGPAETSAPFLRNKFSHTLTLFFLCTYMDQWPTFLTDLFSLIRPAESSSQPTFNPHVSLLFFHLILEISGEVADQMLKSARQYDATRQSRDTRVRDAVRERDAARINEAVLTIVANSAERMTKLRKGGDTAAADRDLVSAEEVVDWGIRTFGSYVGWIDINLTVTPTTIPLLFSLLSDPSLPIRLATCVALLRIVAKGLKEPSDKLQLIKVLSLGQVLGALESKTRQEQENRGDDIDEGEESYREALGKLLNVLGLELMKVVEECSNEEIRSEGSRLLEEVLPVMLRFMSDEYDDTSSTVFPMLQTLLSNYKKSRKISSEPIEDSKRSFLASLLRVILEKMKWDLDSDPDDMDEDDKAAFEGLRKDLRTFMDAVLVIDQDLVTDAVRTLVLNTFTAYQNGVSIKWHDAELAVFLVYMFGEINKSGGKGRAAFCQAPVVPREKRKETDYSEYPLTHHGEMLYTLVSSGISGYPHRTVAMQFFETNVLCPGLHNPESSVRSRVYYLFHRFVKDERNEISVEIAQSLIESIRDLLVIEVEIPELEEPDQQDMLTEAVNNPGIFDAQLYLFESTGVLVSLSFKTPEHQGQLLLSLVKPLLEELSVSLQSVKGPQDVVPILKIHHVIMALGNIAKGFPDYPSPLPEGYILPPLDVFRDVAQAIVVSLEAMSVFKIVRDATRFAFARIIGTTGPNVINLIPPLMTNLLTHFELTELVDFMSFIGLLVHKLQEDIFDVMDQLIGPLSAHITDVLSQPVTGTDDLIAQTDTKRAYLTFLNTIMSSKLQGIFISDRNKSRFESLVGSMERIAQDLSDTTSAKSAFAFLGRCVVVWGQPVPPVPNGAAAVPQALPGFEQFIYERLVPMSFKVISLPQFNIKDGQILVILHEIANFLQTVCKTRGQEAYDFFVSVFLPAQGWPPEMAMEFATKLRDLDSKAFRKYFADLVRASRSGS</sequence>
<dbReference type="InterPro" id="IPR045546">
    <property type="entry name" value="Exportin-T_C"/>
</dbReference>
<evidence type="ECO:0000256" key="7">
    <source>
        <dbReference type="ARBA" id="ARBA00022884"/>
    </source>
</evidence>
<comment type="function">
    <text evidence="9">tRNA nucleus export receptor which facilitates tRNA translocation across the nuclear pore complex.</text>
</comment>
<feature type="domain" description="Exportin-T C-terminal" evidence="11">
    <location>
        <begin position="373"/>
        <end position="1044"/>
    </location>
</feature>
<dbReference type="OrthoDB" id="26399at2759"/>
<dbReference type="Pfam" id="PF08389">
    <property type="entry name" value="Xpo1"/>
    <property type="match status" value="1"/>
</dbReference>
<dbReference type="Proteomes" id="UP000027265">
    <property type="component" value="Unassembled WGS sequence"/>
</dbReference>
<dbReference type="PANTHER" id="PTHR15952">
    <property type="entry name" value="EXPORTIN-T/LOS1"/>
    <property type="match status" value="1"/>
</dbReference>
<evidence type="ECO:0000259" key="10">
    <source>
        <dbReference type="Pfam" id="PF08389"/>
    </source>
</evidence>
<evidence type="ECO:0000259" key="11">
    <source>
        <dbReference type="Pfam" id="PF19282"/>
    </source>
</evidence>
<dbReference type="GO" id="GO:0005737">
    <property type="term" value="C:cytoplasm"/>
    <property type="evidence" value="ECO:0007669"/>
    <property type="project" value="UniProtKB-SubCell"/>
</dbReference>
<dbReference type="Gene3D" id="1.25.10.10">
    <property type="entry name" value="Leucine-rich Repeat Variant"/>
    <property type="match status" value="1"/>
</dbReference>
<evidence type="ECO:0000256" key="9">
    <source>
        <dbReference type="RuleBase" id="RU366037"/>
    </source>
</evidence>
<keyword evidence="13" id="KW-1185">Reference proteome</keyword>
<proteinExistence type="inferred from homology"/>
<dbReference type="EMBL" id="KL197716">
    <property type="protein sequence ID" value="KDQ59267.1"/>
    <property type="molecule type" value="Genomic_DNA"/>
</dbReference>
<evidence type="ECO:0000256" key="6">
    <source>
        <dbReference type="ARBA" id="ARBA00022555"/>
    </source>
</evidence>
<evidence type="ECO:0000256" key="1">
    <source>
        <dbReference type="ARBA" id="ARBA00004496"/>
    </source>
</evidence>
<dbReference type="GO" id="GO:0000049">
    <property type="term" value="F:tRNA binding"/>
    <property type="evidence" value="ECO:0007669"/>
    <property type="project" value="UniProtKB-UniRule"/>
</dbReference>
<gene>
    <name evidence="12" type="ORF">JAAARDRAFT_127823</name>
</gene>
<feature type="domain" description="Exportin-1/Importin-beta-like" evidence="10">
    <location>
        <begin position="113"/>
        <end position="292"/>
    </location>
</feature>
<accession>A0A067Q6Z8</accession>
<keyword evidence="6 9" id="KW-0820">tRNA-binding</keyword>
<dbReference type="InParanoid" id="A0A067Q6Z8"/>
<dbReference type="GO" id="GO:0005643">
    <property type="term" value="C:nuclear pore"/>
    <property type="evidence" value="ECO:0007669"/>
    <property type="project" value="TreeGrafter"/>
</dbReference>
<evidence type="ECO:0000313" key="13">
    <source>
        <dbReference type="Proteomes" id="UP000027265"/>
    </source>
</evidence>
<evidence type="ECO:0000256" key="8">
    <source>
        <dbReference type="ARBA" id="ARBA00023242"/>
    </source>
</evidence>
<dbReference type="InterPro" id="IPR040017">
    <property type="entry name" value="XPOT"/>
</dbReference>
<name>A0A067Q6Z8_9AGAM</name>
<dbReference type="STRING" id="933084.A0A067Q6Z8"/>
<keyword evidence="7 9" id="KW-0694">RNA-binding</keyword>
<dbReference type="GO" id="GO:0016363">
    <property type="term" value="C:nuclear matrix"/>
    <property type="evidence" value="ECO:0007669"/>
    <property type="project" value="TreeGrafter"/>
</dbReference>
<evidence type="ECO:0000256" key="3">
    <source>
        <dbReference type="ARBA" id="ARBA00018928"/>
    </source>
</evidence>
<dbReference type="Pfam" id="PF19282">
    <property type="entry name" value="Exportin-T"/>
    <property type="match status" value="1"/>
</dbReference>
<keyword evidence="8 9" id="KW-0539">Nucleus</keyword>
<evidence type="ECO:0000256" key="2">
    <source>
        <dbReference type="ARBA" id="ARBA00009466"/>
    </source>
</evidence>
<dbReference type="InterPro" id="IPR011989">
    <property type="entry name" value="ARM-like"/>
</dbReference>
<dbReference type="PANTHER" id="PTHR15952:SF11">
    <property type="entry name" value="EXPORTIN-T"/>
    <property type="match status" value="1"/>
</dbReference>
<dbReference type="GO" id="GO:0071528">
    <property type="term" value="P:tRNA re-export from nucleus"/>
    <property type="evidence" value="ECO:0007669"/>
    <property type="project" value="UniProtKB-UniRule"/>
</dbReference>
<dbReference type="SUPFAM" id="SSF48371">
    <property type="entry name" value="ARM repeat"/>
    <property type="match status" value="1"/>
</dbReference>
<dbReference type="InterPro" id="IPR016024">
    <property type="entry name" value="ARM-type_fold"/>
</dbReference>
<protein>
    <recommendedName>
        <fullName evidence="3 9">Exportin-T</fullName>
    </recommendedName>
    <alternativeName>
        <fullName evidence="9">Exportin(tRNA)</fullName>
    </alternativeName>
    <alternativeName>
        <fullName evidence="9">tRNA exportin</fullName>
    </alternativeName>
</protein>